<evidence type="ECO:0000313" key="1">
    <source>
        <dbReference type="EMBL" id="CAL1379519.1"/>
    </source>
</evidence>
<keyword evidence="2" id="KW-1185">Reference proteome</keyword>
<protein>
    <submittedName>
        <fullName evidence="1">Uncharacterized protein</fullName>
    </submittedName>
</protein>
<dbReference type="Proteomes" id="UP001497516">
    <property type="component" value="Chromosome 3"/>
</dbReference>
<dbReference type="AlphaFoldDB" id="A0AAV2E0U3"/>
<accession>A0AAV2E0U3</accession>
<name>A0AAV2E0U3_9ROSI</name>
<evidence type="ECO:0000313" key="2">
    <source>
        <dbReference type="Proteomes" id="UP001497516"/>
    </source>
</evidence>
<reference evidence="1 2" key="1">
    <citation type="submission" date="2024-04" db="EMBL/GenBank/DDBJ databases">
        <authorList>
            <person name="Fracassetti M."/>
        </authorList>
    </citation>
    <scope>NUCLEOTIDE SEQUENCE [LARGE SCALE GENOMIC DNA]</scope>
</reference>
<gene>
    <name evidence="1" type="ORF">LTRI10_LOCUS21035</name>
</gene>
<dbReference type="EMBL" id="OZ034816">
    <property type="protein sequence ID" value="CAL1379519.1"/>
    <property type="molecule type" value="Genomic_DNA"/>
</dbReference>
<proteinExistence type="predicted"/>
<sequence length="175" mass="19744">MALHNFSLDEKMDDLFRCAVNPNESIPISSLKKFPRVLHYFITHVFLPGSHSFDIVTRLDLWVLVDALAERRLDYSHLVFGCMVRASSEEYIGCLLFGGYISLLMASLHIPLKGFVLEEESVTVPSLNILRKYAIPRRPVTMAEEDILATAQDVADQVDRGRKRIHGGEGYGGKH</sequence>
<organism evidence="1 2">
    <name type="scientific">Linum trigynum</name>
    <dbReference type="NCBI Taxonomy" id="586398"/>
    <lineage>
        <taxon>Eukaryota</taxon>
        <taxon>Viridiplantae</taxon>
        <taxon>Streptophyta</taxon>
        <taxon>Embryophyta</taxon>
        <taxon>Tracheophyta</taxon>
        <taxon>Spermatophyta</taxon>
        <taxon>Magnoliopsida</taxon>
        <taxon>eudicotyledons</taxon>
        <taxon>Gunneridae</taxon>
        <taxon>Pentapetalae</taxon>
        <taxon>rosids</taxon>
        <taxon>fabids</taxon>
        <taxon>Malpighiales</taxon>
        <taxon>Linaceae</taxon>
        <taxon>Linum</taxon>
    </lineage>
</organism>